<feature type="transmembrane region" description="Helical" evidence="1">
    <location>
        <begin position="27"/>
        <end position="51"/>
    </location>
</feature>
<gene>
    <name evidence="2" type="ORF">R5R35_008898</name>
</gene>
<keyword evidence="1" id="KW-0812">Transmembrane</keyword>
<dbReference type="Proteomes" id="UP001378592">
    <property type="component" value="Unassembled WGS sequence"/>
</dbReference>
<proteinExistence type="predicted"/>
<evidence type="ECO:0000313" key="2">
    <source>
        <dbReference type="EMBL" id="KAK7793690.1"/>
    </source>
</evidence>
<keyword evidence="3" id="KW-1185">Reference proteome</keyword>
<keyword evidence="1" id="KW-1133">Transmembrane helix</keyword>
<name>A0AAN9Z0M6_9ORTH</name>
<dbReference type="AlphaFoldDB" id="A0AAN9Z0M6"/>
<dbReference type="EMBL" id="JAZDUA010000366">
    <property type="protein sequence ID" value="KAK7793690.1"/>
    <property type="molecule type" value="Genomic_DNA"/>
</dbReference>
<evidence type="ECO:0000313" key="3">
    <source>
        <dbReference type="Proteomes" id="UP001378592"/>
    </source>
</evidence>
<sequence length="74" mass="8883">MRHRRPHEDTAEIQSRFYYPKDDDINVWMFAMIGIGCVFIIFVAVSLYIMCYRKSNDEDGRYLFVQQDAQQKVL</sequence>
<organism evidence="2 3">
    <name type="scientific">Gryllus longicercus</name>
    <dbReference type="NCBI Taxonomy" id="2509291"/>
    <lineage>
        <taxon>Eukaryota</taxon>
        <taxon>Metazoa</taxon>
        <taxon>Ecdysozoa</taxon>
        <taxon>Arthropoda</taxon>
        <taxon>Hexapoda</taxon>
        <taxon>Insecta</taxon>
        <taxon>Pterygota</taxon>
        <taxon>Neoptera</taxon>
        <taxon>Polyneoptera</taxon>
        <taxon>Orthoptera</taxon>
        <taxon>Ensifera</taxon>
        <taxon>Gryllidea</taxon>
        <taxon>Grylloidea</taxon>
        <taxon>Gryllidae</taxon>
        <taxon>Gryllinae</taxon>
        <taxon>Gryllus</taxon>
    </lineage>
</organism>
<keyword evidence="1" id="KW-0472">Membrane</keyword>
<reference evidence="2 3" key="1">
    <citation type="submission" date="2024-03" db="EMBL/GenBank/DDBJ databases">
        <title>The genome assembly and annotation of the cricket Gryllus longicercus Weissman &amp; Gray.</title>
        <authorList>
            <person name="Szrajer S."/>
            <person name="Gray D."/>
            <person name="Ylla G."/>
        </authorList>
    </citation>
    <scope>NUCLEOTIDE SEQUENCE [LARGE SCALE GENOMIC DNA]</scope>
    <source>
        <strain evidence="2">DAG 2021-001</strain>
        <tissue evidence="2">Whole body minus gut</tissue>
    </source>
</reference>
<comment type="caution">
    <text evidence="2">The sequence shown here is derived from an EMBL/GenBank/DDBJ whole genome shotgun (WGS) entry which is preliminary data.</text>
</comment>
<protein>
    <submittedName>
        <fullName evidence="2">Uncharacterized protein</fullName>
    </submittedName>
</protein>
<accession>A0AAN9Z0M6</accession>
<evidence type="ECO:0000256" key="1">
    <source>
        <dbReference type="SAM" id="Phobius"/>
    </source>
</evidence>